<protein>
    <submittedName>
        <fullName evidence="5">AAA family ATPase</fullName>
    </submittedName>
</protein>
<feature type="domain" description="Response regulatory" evidence="4">
    <location>
        <begin position="1"/>
        <end position="131"/>
    </location>
</feature>
<keyword evidence="6" id="KW-1185">Reference proteome</keyword>
<dbReference type="SUPFAM" id="SSF52540">
    <property type="entry name" value="P-loop containing nucleoside triphosphate hydrolases"/>
    <property type="match status" value="1"/>
</dbReference>
<dbReference type="InterPro" id="IPR027417">
    <property type="entry name" value="P-loop_NTPase"/>
</dbReference>
<dbReference type="InterPro" id="IPR050625">
    <property type="entry name" value="ParA/MinD_ATPase"/>
</dbReference>
<dbReference type="RefSeq" id="WP_354144380.1">
    <property type="nucleotide sequence ID" value="NZ_JAZDQV010000004.1"/>
</dbReference>
<proteinExistence type="predicted"/>
<dbReference type="InterPro" id="IPR025669">
    <property type="entry name" value="AAA_dom"/>
</dbReference>
<dbReference type="Gene3D" id="3.40.50.300">
    <property type="entry name" value="P-loop containing nucleotide triphosphate hydrolases"/>
    <property type="match status" value="1"/>
</dbReference>
<comment type="caution">
    <text evidence="5">The sequence shown here is derived from an EMBL/GenBank/DDBJ whole genome shotgun (WGS) entry which is preliminary data.</text>
</comment>
<comment type="caution">
    <text evidence="3">Lacks conserved residue(s) required for the propagation of feature annotation.</text>
</comment>
<dbReference type="InterPro" id="IPR011006">
    <property type="entry name" value="CheY-like_superfamily"/>
</dbReference>
<reference evidence="5 6" key="1">
    <citation type="submission" date="2024-01" db="EMBL/GenBank/DDBJ databases">
        <title>The genome sequence of Erythrobacteraceae sp. strain 1XM1-14.</title>
        <authorList>
            <person name="Liu Y."/>
        </authorList>
    </citation>
    <scope>NUCLEOTIDE SEQUENCE [LARGE SCALE GENOMIC DNA]</scope>
    <source>
        <strain evidence="5 6">1XM1-14</strain>
    </source>
</reference>
<dbReference type="InterPro" id="IPR001789">
    <property type="entry name" value="Sig_transdc_resp-reg_receiver"/>
</dbReference>
<evidence type="ECO:0000256" key="1">
    <source>
        <dbReference type="ARBA" id="ARBA00022741"/>
    </source>
</evidence>
<evidence type="ECO:0000259" key="4">
    <source>
        <dbReference type="PROSITE" id="PS50110"/>
    </source>
</evidence>
<gene>
    <name evidence="5" type="ORF">VRS74_06215</name>
</gene>
<keyword evidence="1" id="KW-0547">Nucleotide-binding</keyword>
<dbReference type="PANTHER" id="PTHR43384:SF6">
    <property type="entry name" value="SEPTUM SITE-DETERMINING PROTEIN MIND HOMOLOG, CHLOROPLASTIC"/>
    <property type="match status" value="1"/>
</dbReference>
<dbReference type="PANTHER" id="PTHR43384">
    <property type="entry name" value="SEPTUM SITE-DETERMINING PROTEIN MIND HOMOLOG, CHLOROPLASTIC-RELATED"/>
    <property type="match status" value="1"/>
</dbReference>
<evidence type="ECO:0000313" key="5">
    <source>
        <dbReference type="EMBL" id="MEE1877278.1"/>
    </source>
</evidence>
<dbReference type="Gene3D" id="3.40.50.2300">
    <property type="match status" value="1"/>
</dbReference>
<name>A0ABU7GDV6_9SPHN</name>
<accession>A0ABU7GDV6</accession>
<dbReference type="Pfam" id="PF13614">
    <property type="entry name" value="AAA_31"/>
    <property type="match status" value="1"/>
</dbReference>
<evidence type="ECO:0000256" key="2">
    <source>
        <dbReference type="ARBA" id="ARBA00022840"/>
    </source>
</evidence>
<dbReference type="SUPFAM" id="SSF52172">
    <property type="entry name" value="CheY-like"/>
    <property type="match status" value="1"/>
</dbReference>
<dbReference type="EMBL" id="JAZDQV010000004">
    <property type="protein sequence ID" value="MEE1877278.1"/>
    <property type="molecule type" value="Genomic_DNA"/>
</dbReference>
<keyword evidence="2" id="KW-0067">ATP-binding</keyword>
<sequence length="394" mass="42301">MSNMSHLPPTTGDQAFHLPKGVHVVAQATTLAEIDALADHLTAVACSVDDPLPINDLAAASIVVIEVDPASRNSLKRIDLLRNDFPHVPVIAGLAEVDIATSRQLLRRGVSDIIALPFSIDELVAAIVDTGKKLDEQGEARVVLAPFIAVLQTIGGSGSTTIATHLAAQMAKDMGEGRRACVIDLDLQSGDVASYLGGTPRMTLEDLLEAGDRLDEELVLSVAIQTHEMVDVIAPPTEIVPIESIDFEKLARVINIIRRNYDIVFVDLPGSFTNWSLSTVFAANLTIVVGTLTIPSLRHAKRQIDFLISMGKPRDSIQFVLNKVERGLFKAIDTGDAAEAIKHPVLATVSEEAASLSEAQDQGKLVYSVSKRGRFNKDIVQLANLVAGHLKEAP</sequence>
<organism evidence="5 6">
    <name type="scientific">Altererythrobacter litoralis</name>
    <dbReference type="NCBI Taxonomy" id="3113904"/>
    <lineage>
        <taxon>Bacteria</taxon>
        <taxon>Pseudomonadati</taxon>
        <taxon>Pseudomonadota</taxon>
        <taxon>Alphaproteobacteria</taxon>
        <taxon>Sphingomonadales</taxon>
        <taxon>Erythrobacteraceae</taxon>
        <taxon>Altererythrobacter</taxon>
    </lineage>
</organism>
<evidence type="ECO:0000256" key="3">
    <source>
        <dbReference type="PROSITE-ProRule" id="PRU00169"/>
    </source>
</evidence>
<evidence type="ECO:0000313" key="6">
    <source>
        <dbReference type="Proteomes" id="UP001343492"/>
    </source>
</evidence>
<dbReference type="PROSITE" id="PS50110">
    <property type="entry name" value="RESPONSE_REGULATORY"/>
    <property type="match status" value="1"/>
</dbReference>
<dbReference type="Proteomes" id="UP001343492">
    <property type="component" value="Unassembled WGS sequence"/>
</dbReference>